<feature type="compositionally biased region" description="Polar residues" evidence="1">
    <location>
        <begin position="52"/>
        <end position="64"/>
    </location>
</feature>
<proteinExistence type="predicted"/>
<feature type="compositionally biased region" description="Gly residues" evidence="1">
    <location>
        <begin position="175"/>
        <end position="185"/>
    </location>
</feature>
<feature type="compositionally biased region" description="Low complexity" evidence="1">
    <location>
        <begin position="16"/>
        <end position="27"/>
    </location>
</feature>
<reference evidence="2" key="1">
    <citation type="submission" date="2024-05" db="EMBL/GenBank/DDBJ databases">
        <title>Whole genome shotgun sequence of Streptomyces daghestanicus NBRC 12762.</title>
        <authorList>
            <person name="Komaki H."/>
            <person name="Tamura T."/>
        </authorList>
    </citation>
    <scope>NUCLEOTIDE SEQUENCE</scope>
    <source>
        <strain evidence="2">NBRC 12762</strain>
    </source>
</reference>
<name>A0ABQ3Q756_9ACTN</name>
<evidence type="ECO:0000256" key="1">
    <source>
        <dbReference type="SAM" id="MobiDB-lite"/>
    </source>
</evidence>
<protein>
    <submittedName>
        <fullName evidence="2">Uncharacterized protein</fullName>
    </submittedName>
</protein>
<sequence>MNSQVKPTAYGGVGGRRPSPLLLPPTRAAGDVSGPRGHTGAGGVRPKGAAAPTSSRQTFGATGTRSHRVRRDGGTALAGAVHARGVLRGREALERVQGGVDRAGEVGRAAAELGRVEGDEQGVLTVLAAGRVCGVEGREDGRADQDAGKEFEGEGQAGALGTAQRQRHDRPFRVGGRGAVPGRGGVLREPGAVRPGLADLAEGDGGRRHVEQERGRSAAGTAIARGLVATAAPLAPV</sequence>
<evidence type="ECO:0000313" key="2">
    <source>
        <dbReference type="EMBL" id="GHI33119.1"/>
    </source>
</evidence>
<feature type="region of interest" description="Disordered" evidence="1">
    <location>
        <begin position="1"/>
        <end position="72"/>
    </location>
</feature>
<comment type="caution">
    <text evidence="2">The sequence shown here is derived from an EMBL/GenBank/DDBJ whole genome shotgun (WGS) entry which is preliminary data.</text>
</comment>
<dbReference type="EMBL" id="BNDX01000011">
    <property type="protein sequence ID" value="GHI33119.1"/>
    <property type="molecule type" value="Genomic_DNA"/>
</dbReference>
<feature type="compositionally biased region" description="Basic and acidic residues" evidence="1">
    <location>
        <begin position="204"/>
        <end position="216"/>
    </location>
</feature>
<accession>A0ABQ3Q756</accession>
<evidence type="ECO:0000313" key="3">
    <source>
        <dbReference type="Proteomes" id="UP001052655"/>
    </source>
</evidence>
<keyword evidence="3" id="KW-1185">Reference proteome</keyword>
<gene>
    <name evidence="2" type="ORF">Sdagh_48490</name>
</gene>
<feature type="region of interest" description="Disordered" evidence="1">
    <location>
        <begin position="155"/>
        <end position="219"/>
    </location>
</feature>
<dbReference type="Proteomes" id="UP001052655">
    <property type="component" value="Unassembled WGS sequence"/>
</dbReference>
<organism evidence="2 3">
    <name type="scientific">Streptomyces daghestanicus</name>
    <dbReference type="NCBI Taxonomy" id="66885"/>
    <lineage>
        <taxon>Bacteria</taxon>
        <taxon>Bacillati</taxon>
        <taxon>Actinomycetota</taxon>
        <taxon>Actinomycetes</taxon>
        <taxon>Kitasatosporales</taxon>
        <taxon>Streptomycetaceae</taxon>
        <taxon>Streptomyces</taxon>
    </lineage>
</organism>